<comment type="subcellular location">
    <subcellularLocation>
        <location evidence="1">Nucleus</location>
    </subcellularLocation>
</comment>
<proteinExistence type="predicted"/>
<dbReference type="AlphaFoldDB" id="A0A9W9FT25"/>
<dbReference type="SMART" id="SM00249">
    <property type="entry name" value="PHD"/>
    <property type="match status" value="1"/>
</dbReference>
<dbReference type="OrthoDB" id="436852at2759"/>
<sequence>MTAEMDANGTHVNGSAEDTKTTVNTHESDPASIPSDNYTLAQSTNHGLSSQVGTPIVASQDVAAPSVKTEPGNEALESFPGSDDLETKSVGLDGADDHPTSKKLANLKQGLTSRASSSDRSSPATSVKPAATKKTGTSTTKKGTAKKPTAKKRKMNDPDADSLDGRRSNTPVSRTDKIPGKKQGTDSIAGSPAPEEKKKPKPKKRGRGPAAADDEDYDENEVFCICRRPDNHTWMIGCDGDCEDWYHGKCVNIDPRDAELIDRYICRSFPLDSEAQVLCQLTTSIGPNCHERGKGYTTWKPMCRLPECRKPARVTRQNPSKYCSDEHGHEFMRRQVQRLTLKSAPTGLEDLGSRGGVLTVGDLKAAVMGVTSAQEFRKLGDRIISPPPEEDEQKTPGTGINDDQPRGGKKLGLDIDAKGLEYSGDEAAKIEKLRKFREELLHRKEMLTARSTFVTLVRQRSKAVVEKLKQNDPKGGWKDICGFDSRLSWADEEFDEWRLSDAGKKALAEGTVEALAASYPAPATDTDGDTAMDEEDNNEDEMAFVTRGICTKKRCERHKQWVKVQQQDIVFEENTADRDLAKCEDEAQSVVERAMMRKWARADNMLSGTE</sequence>
<keyword evidence="9" id="KW-1185">Reference proteome</keyword>
<dbReference type="Gene3D" id="3.30.40.10">
    <property type="entry name" value="Zinc/RING finger domain, C3HC4 (zinc finger)"/>
    <property type="match status" value="1"/>
</dbReference>
<dbReference type="PANTHER" id="PTHR46174">
    <property type="entry name" value="CXXC-TYPE ZINC FINGER PROTEIN 1"/>
    <property type="match status" value="1"/>
</dbReference>
<evidence type="ECO:0000256" key="1">
    <source>
        <dbReference type="ARBA" id="ARBA00004123"/>
    </source>
</evidence>
<evidence type="ECO:0000313" key="8">
    <source>
        <dbReference type="EMBL" id="KAJ5105829.1"/>
    </source>
</evidence>
<feature type="compositionally biased region" description="Basic residues" evidence="6">
    <location>
        <begin position="143"/>
        <end position="154"/>
    </location>
</feature>
<dbReference type="InterPro" id="IPR019787">
    <property type="entry name" value="Znf_PHD-finger"/>
</dbReference>
<feature type="region of interest" description="Disordered" evidence="6">
    <location>
        <begin position="379"/>
        <end position="412"/>
    </location>
</feature>
<evidence type="ECO:0000256" key="2">
    <source>
        <dbReference type="ARBA" id="ARBA00022723"/>
    </source>
</evidence>
<dbReference type="GO" id="GO:0008270">
    <property type="term" value="F:zinc ion binding"/>
    <property type="evidence" value="ECO:0007669"/>
    <property type="project" value="UniProtKB-KW"/>
</dbReference>
<dbReference type="InterPro" id="IPR037869">
    <property type="entry name" value="Spp1/CFP1"/>
</dbReference>
<dbReference type="Proteomes" id="UP001141434">
    <property type="component" value="Unassembled WGS sequence"/>
</dbReference>
<evidence type="ECO:0000256" key="5">
    <source>
        <dbReference type="ARBA" id="ARBA00023242"/>
    </source>
</evidence>
<dbReference type="GeneID" id="81392926"/>
<dbReference type="InterPro" id="IPR001965">
    <property type="entry name" value="Znf_PHD"/>
</dbReference>
<feature type="compositionally biased region" description="Low complexity" evidence="6">
    <location>
        <begin position="112"/>
        <end position="142"/>
    </location>
</feature>
<gene>
    <name evidence="8" type="ORF">NUU61_003176</name>
</gene>
<accession>A0A9W9FT25</accession>
<feature type="compositionally biased region" description="Basic and acidic residues" evidence="6">
    <location>
        <begin position="403"/>
        <end position="412"/>
    </location>
</feature>
<keyword evidence="4" id="KW-0862">Zinc</keyword>
<evidence type="ECO:0000256" key="3">
    <source>
        <dbReference type="ARBA" id="ARBA00022771"/>
    </source>
</evidence>
<dbReference type="EMBL" id="JAPMSZ010000004">
    <property type="protein sequence ID" value="KAJ5105829.1"/>
    <property type="molecule type" value="Genomic_DNA"/>
</dbReference>
<dbReference type="GO" id="GO:0045893">
    <property type="term" value="P:positive regulation of DNA-templated transcription"/>
    <property type="evidence" value="ECO:0007669"/>
    <property type="project" value="TreeGrafter"/>
</dbReference>
<dbReference type="InterPro" id="IPR011011">
    <property type="entry name" value="Znf_FYVE_PHD"/>
</dbReference>
<dbReference type="InterPro" id="IPR013083">
    <property type="entry name" value="Znf_RING/FYVE/PHD"/>
</dbReference>
<dbReference type="Pfam" id="PF00628">
    <property type="entry name" value="PHD"/>
    <property type="match status" value="1"/>
</dbReference>
<reference evidence="8" key="1">
    <citation type="submission" date="2022-11" db="EMBL/GenBank/DDBJ databases">
        <authorList>
            <person name="Petersen C."/>
        </authorList>
    </citation>
    <scope>NUCLEOTIDE SEQUENCE</scope>
    <source>
        <strain evidence="8">IBT 34128</strain>
    </source>
</reference>
<keyword evidence="2" id="KW-0479">Metal-binding</keyword>
<protein>
    <recommendedName>
        <fullName evidence="7">Zinc finger PHD-type domain-containing protein</fullName>
    </recommendedName>
</protein>
<name>A0A9W9FT25_9EURO</name>
<dbReference type="PANTHER" id="PTHR46174:SF1">
    <property type="entry name" value="CXXC-TYPE ZINC FINGER PROTEIN 1"/>
    <property type="match status" value="1"/>
</dbReference>
<feature type="domain" description="Zinc finger PHD-type" evidence="7">
    <location>
        <begin position="223"/>
        <end position="270"/>
    </location>
</feature>
<reference evidence="8" key="2">
    <citation type="journal article" date="2023" name="IMA Fungus">
        <title>Comparative genomic study of the Penicillium genus elucidates a diverse pangenome and 15 lateral gene transfer events.</title>
        <authorList>
            <person name="Petersen C."/>
            <person name="Sorensen T."/>
            <person name="Nielsen M.R."/>
            <person name="Sondergaard T.E."/>
            <person name="Sorensen J.L."/>
            <person name="Fitzpatrick D.A."/>
            <person name="Frisvad J.C."/>
            <person name="Nielsen K.L."/>
        </authorList>
    </citation>
    <scope>NUCLEOTIDE SEQUENCE</scope>
    <source>
        <strain evidence="8">IBT 34128</strain>
    </source>
</reference>
<dbReference type="GO" id="GO:0048188">
    <property type="term" value="C:Set1C/COMPASS complex"/>
    <property type="evidence" value="ECO:0007669"/>
    <property type="project" value="InterPro"/>
</dbReference>
<evidence type="ECO:0000313" key="9">
    <source>
        <dbReference type="Proteomes" id="UP001141434"/>
    </source>
</evidence>
<evidence type="ECO:0000256" key="4">
    <source>
        <dbReference type="ARBA" id="ARBA00022833"/>
    </source>
</evidence>
<feature type="compositionally biased region" description="Polar residues" evidence="6">
    <location>
        <begin position="34"/>
        <end position="53"/>
    </location>
</feature>
<evidence type="ECO:0000256" key="6">
    <source>
        <dbReference type="SAM" id="MobiDB-lite"/>
    </source>
</evidence>
<organism evidence="8 9">
    <name type="scientific">Penicillium alfredii</name>
    <dbReference type="NCBI Taxonomy" id="1506179"/>
    <lineage>
        <taxon>Eukaryota</taxon>
        <taxon>Fungi</taxon>
        <taxon>Dikarya</taxon>
        <taxon>Ascomycota</taxon>
        <taxon>Pezizomycotina</taxon>
        <taxon>Eurotiomycetes</taxon>
        <taxon>Eurotiomycetidae</taxon>
        <taxon>Eurotiales</taxon>
        <taxon>Aspergillaceae</taxon>
        <taxon>Penicillium</taxon>
    </lineage>
</organism>
<dbReference type="RefSeq" id="XP_056514825.1">
    <property type="nucleotide sequence ID" value="XM_056653758.1"/>
</dbReference>
<dbReference type="SUPFAM" id="SSF57903">
    <property type="entry name" value="FYVE/PHD zinc finger"/>
    <property type="match status" value="1"/>
</dbReference>
<keyword evidence="5" id="KW-0539">Nucleus</keyword>
<feature type="region of interest" description="Disordered" evidence="6">
    <location>
        <begin position="1"/>
        <end position="214"/>
    </location>
</feature>
<keyword evidence="3" id="KW-0863">Zinc-finger</keyword>
<evidence type="ECO:0000259" key="7">
    <source>
        <dbReference type="SMART" id="SM00249"/>
    </source>
</evidence>
<comment type="caution">
    <text evidence="8">The sequence shown here is derived from an EMBL/GenBank/DDBJ whole genome shotgun (WGS) entry which is preliminary data.</text>
</comment>